<dbReference type="EMBL" id="JBHFFA010000007">
    <property type="protein sequence ID" value="KAL2613653.1"/>
    <property type="molecule type" value="Genomic_DNA"/>
</dbReference>
<dbReference type="Gene3D" id="2.60.34.10">
    <property type="entry name" value="Substrate Binding Domain Of DNAk, Chain A, domain 1"/>
    <property type="match status" value="1"/>
</dbReference>
<keyword evidence="9" id="KW-1185">Reference proteome</keyword>
<proteinExistence type="inferred from homology"/>
<comment type="similarity">
    <text evidence="5">Belongs to the heat shock protein 70 (TC 1.A.33) family. HSP110/SSE subfamily.</text>
</comment>
<dbReference type="CDD" id="cd10230">
    <property type="entry name" value="ASKHA_NBD_HSP70_HYOU1"/>
    <property type="match status" value="1"/>
</dbReference>
<sequence length="920" mass="101442">MATEESSNGRGRFSFKVLSTAILFPVLIILLASLRPANGAVFSIDLGSEWMKVAVVNLKPGQAPIAIAINEMSKRKSPALLAFSSGDRLLAEEAAGIVARYPERVYSRVRDMIGKPFESVKQILEDSYLPFDVIEDDRGAVSIRTHDKQSIFRSEELLAMVLSYGRDLAETHAKGVIKDAVITVPPYLGQAERQGILDAAQIAGITVLALINEHSGAALQYGVDKDFANETKHVVFYDMGANSLYAAVVYYSSYTGKERGKSTTFNQFQVKGVRWDASLGGQTMEARLVEYFADEFNAQVGKSFDVRKHPKAMAKLKKQVKRTKEILSANTEAVLSVEALHDDRDFRSSITRKMFEELCSDLWERALTPLRDVLADAGLKVEDVNAVELIGGATRVPKLQVVLSDFLGKKNLDRHLDADEAVVLGASLQAANLSDGFKLNRKLGMIDGASYCILLELEGVSSEAVEGLDNVLVHRLKKLPSKMYRALKNQKSDFRVALKYDGTLLPPGAISDEVATFQISGVADAANKYASLNVSAPLKTSLHFSLSRSGVISLDKAETVVEISEWYEVPVETATLDINATAETKSSEEGAPSTEESKDEEGRLSTDETKQPQTDSQSDAASVDAPSDGSEPPKEAAAAETAVKKKLRRRTIRIPLKIKDLSKGPNQHLSEKDIKEALARMEKLHQKDEEKRKTAEAKNSLEAYIYATKDKLDSMEGVESVSTEEQRDNLRAELNEAEDWLYTDGEDATAAEFKKKLDSIKKSGDAIFFRLEELSARPAAVADAQAYLQTVTETLELWGESKPWIPEKSKDEVRNEVQSLKQWLDDMEAKQSKLPGHVEPAFTSELVQGEVNRLRSKVLLLNKLPKPKPKVEKPTENMTSENKSPESSQGDDTAKQEKKIEEPVGVDGSEDPKSELHDEL</sequence>
<evidence type="ECO:0000256" key="3">
    <source>
        <dbReference type="ARBA" id="ARBA00022840"/>
    </source>
</evidence>
<dbReference type="InterPro" id="IPR029047">
    <property type="entry name" value="HSP70_peptide-bd_sf"/>
</dbReference>
<evidence type="ECO:0000256" key="6">
    <source>
        <dbReference type="SAM" id="Coils"/>
    </source>
</evidence>
<evidence type="ECO:0008006" key="10">
    <source>
        <dbReference type="Google" id="ProtNLM"/>
    </source>
</evidence>
<organism evidence="8 9">
    <name type="scientific">Riccia fluitans</name>
    <dbReference type="NCBI Taxonomy" id="41844"/>
    <lineage>
        <taxon>Eukaryota</taxon>
        <taxon>Viridiplantae</taxon>
        <taxon>Streptophyta</taxon>
        <taxon>Embryophyta</taxon>
        <taxon>Marchantiophyta</taxon>
        <taxon>Marchantiopsida</taxon>
        <taxon>Marchantiidae</taxon>
        <taxon>Marchantiales</taxon>
        <taxon>Ricciaceae</taxon>
        <taxon>Riccia</taxon>
    </lineage>
</organism>
<evidence type="ECO:0000313" key="9">
    <source>
        <dbReference type="Proteomes" id="UP001605036"/>
    </source>
</evidence>
<dbReference type="Pfam" id="PF00012">
    <property type="entry name" value="HSP70"/>
    <property type="match status" value="2"/>
</dbReference>
<gene>
    <name evidence="8" type="ORF">R1flu_025345</name>
</gene>
<evidence type="ECO:0000256" key="7">
    <source>
        <dbReference type="SAM" id="MobiDB-lite"/>
    </source>
</evidence>
<evidence type="ECO:0000313" key="8">
    <source>
        <dbReference type="EMBL" id="KAL2613653.1"/>
    </source>
</evidence>
<evidence type="ECO:0000256" key="4">
    <source>
        <dbReference type="ARBA" id="ARBA00023186"/>
    </source>
</evidence>
<keyword evidence="3" id="KW-0067">ATP-binding</keyword>
<dbReference type="SUPFAM" id="SSF53067">
    <property type="entry name" value="Actin-like ATPase domain"/>
    <property type="match status" value="2"/>
</dbReference>
<dbReference type="Gene3D" id="3.30.30.30">
    <property type="match status" value="1"/>
</dbReference>
<dbReference type="Proteomes" id="UP001605036">
    <property type="component" value="Unassembled WGS sequence"/>
</dbReference>
<name>A0ABD1XYE4_9MARC</name>
<feature type="compositionally biased region" description="Basic and acidic residues" evidence="7">
    <location>
        <begin position="600"/>
        <end position="610"/>
    </location>
</feature>
<feature type="compositionally biased region" description="Basic and acidic residues" evidence="7">
    <location>
        <begin position="892"/>
        <end position="902"/>
    </location>
</feature>
<dbReference type="PANTHER" id="PTHR45639">
    <property type="entry name" value="HSC70CB, ISOFORM G-RELATED"/>
    <property type="match status" value="1"/>
</dbReference>
<evidence type="ECO:0000256" key="2">
    <source>
        <dbReference type="ARBA" id="ARBA00022824"/>
    </source>
</evidence>
<dbReference type="InterPro" id="IPR029048">
    <property type="entry name" value="HSP70_C_sf"/>
</dbReference>
<dbReference type="GO" id="GO:0005524">
    <property type="term" value="F:ATP binding"/>
    <property type="evidence" value="ECO:0007669"/>
    <property type="project" value="UniProtKB-KW"/>
</dbReference>
<dbReference type="Gene3D" id="3.30.420.40">
    <property type="match status" value="2"/>
</dbReference>
<accession>A0ABD1XYE4</accession>
<dbReference type="AlphaFoldDB" id="A0ABD1XYE4"/>
<keyword evidence="6" id="KW-0175">Coiled coil</keyword>
<feature type="compositionally biased region" description="Polar residues" evidence="7">
    <location>
        <begin position="876"/>
        <end position="891"/>
    </location>
</feature>
<reference evidence="8 9" key="1">
    <citation type="submission" date="2024-09" db="EMBL/GenBank/DDBJ databases">
        <title>Chromosome-scale assembly of Riccia fluitans.</title>
        <authorList>
            <person name="Paukszto L."/>
            <person name="Sawicki J."/>
            <person name="Karawczyk K."/>
            <person name="Piernik-Szablinska J."/>
            <person name="Szczecinska M."/>
            <person name="Mazdziarz M."/>
        </authorList>
    </citation>
    <scope>NUCLEOTIDE SEQUENCE [LARGE SCALE GENOMIC DNA]</scope>
    <source>
        <strain evidence="8">Rf_01</strain>
        <tissue evidence="8">Aerial parts of the thallus</tissue>
    </source>
</reference>
<dbReference type="SUPFAM" id="SSF100934">
    <property type="entry name" value="Heat shock protein 70kD (HSP70), C-terminal subdomain"/>
    <property type="match status" value="1"/>
</dbReference>
<comment type="caution">
    <text evidence="8">The sequence shown here is derived from an EMBL/GenBank/DDBJ whole genome shotgun (WGS) entry which is preliminary data.</text>
</comment>
<dbReference type="FunFam" id="3.90.640.10:FF:000004">
    <property type="entry name" value="Heat shock 70 kDa protein 4"/>
    <property type="match status" value="1"/>
</dbReference>
<dbReference type="PANTHER" id="PTHR45639:SF3">
    <property type="entry name" value="HYPOXIA UP-REGULATED PROTEIN 1"/>
    <property type="match status" value="1"/>
</dbReference>
<feature type="coiled-coil region" evidence="6">
    <location>
        <begin position="671"/>
        <end position="698"/>
    </location>
</feature>
<evidence type="ECO:0000256" key="5">
    <source>
        <dbReference type="ARBA" id="ARBA00061090"/>
    </source>
</evidence>
<dbReference type="Gene3D" id="3.90.640.10">
    <property type="entry name" value="Actin, Chain A, domain 4"/>
    <property type="match status" value="1"/>
</dbReference>
<evidence type="ECO:0000256" key="1">
    <source>
        <dbReference type="ARBA" id="ARBA00022741"/>
    </source>
</evidence>
<feature type="compositionally biased region" description="Polar residues" evidence="7">
    <location>
        <begin position="611"/>
        <end position="620"/>
    </location>
</feature>
<keyword evidence="2" id="KW-0256">Endoplasmic reticulum</keyword>
<feature type="compositionally biased region" description="Basic and acidic residues" evidence="7">
    <location>
        <begin position="910"/>
        <end position="920"/>
    </location>
</feature>
<dbReference type="PRINTS" id="PR00301">
    <property type="entry name" value="HEATSHOCK70"/>
</dbReference>
<dbReference type="FunFam" id="1.20.1270.10:FF:000002">
    <property type="entry name" value="Heat shock 70 kDa protein 4"/>
    <property type="match status" value="1"/>
</dbReference>
<feature type="region of interest" description="Disordered" evidence="7">
    <location>
        <begin position="580"/>
        <end position="644"/>
    </location>
</feature>
<dbReference type="Gene3D" id="1.20.1270.10">
    <property type="match status" value="1"/>
</dbReference>
<keyword evidence="1" id="KW-0547">Nucleotide-binding</keyword>
<protein>
    <recommendedName>
        <fullName evidence="10">Heat shock 70 kDa protein 17</fullName>
    </recommendedName>
</protein>
<keyword evidence="4" id="KW-0143">Chaperone</keyword>
<dbReference type="InterPro" id="IPR013126">
    <property type="entry name" value="Hsp_70_fam"/>
</dbReference>
<feature type="region of interest" description="Disordered" evidence="7">
    <location>
        <begin position="862"/>
        <end position="920"/>
    </location>
</feature>
<dbReference type="InterPro" id="IPR043129">
    <property type="entry name" value="ATPase_NBD"/>
</dbReference>